<evidence type="ECO:0000256" key="8">
    <source>
        <dbReference type="SAM" id="MobiDB-lite"/>
    </source>
</evidence>
<evidence type="ECO:0000256" key="4">
    <source>
        <dbReference type="ARBA" id="ARBA00022801"/>
    </source>
</evidence>
<dbReference type="GO" id="GO:0005737">
    <property type="term" value="C:cytoplasm"/>
    <property type="evidence" value="ECO:0007669"/>
    <property type="project" value="TreeGrafter"/>
</dbReference>
<keyword evidence="2" id="KW-0853">WD repeat</keyword>
<accession>A0A0P1BLV3</accession>
<dbReference type="Proteomes" id="UP000054845">
    <property type="component" value="Unassembled WGS sequence"/>
</dbReference>
<reference evidence="9 10" key="1">
    <citation type="submission" date="2014-09" db="EMBL/GenBank/DDBJ databases">
        <authorList>
            <person name="Magalhaes I.L.F."/>
            <person name="Oliveira U."/>
            <person name="Santos F.R."/>
            <person name="Vidigal T.H.D.A."/>
            <person name="Brescovit A.D."/>
            <person name="Santos A.J."/>
        </authorList>
    </citation>
    <scope>NUCLEOTIDE SEQUENCE [LARGE SCALE GENOMIC DNA]</scope>
</reference>
<dbReference type="GO" id="GO:0017183">
    <property type="term" value="P:protein histidyl modification to diphthamide"/>
    <property type="evidence" value="ECO:0007669"/>
    <property type="project" value="TreeGrafter"/>
</dbReference>
<comment type="pathway">
    <text evidence="1">Protein modification; peptidyl-diphthamide biosynthesis.</text>
</comment>
<keyword evidence="10" id="KW-1185">Reference proteome</keyword>
<comment type="catalytic activity">
    <reaction evidence="7">
        <text>diphthine methyl ester-[translation elongation factor 2] + H2O = diphthine-[translation elongation factor 2] + methanol + H(+)</text>
        <dbReference type="Rhea" id="RHEA:42656"/>
        <dbReference type="Rhea" id="RHEA-COMP:10172"/>
        <dbReference type="Rhea" id="RHEA-COMP:10173"/>
        <dbReference type="ChEBI" id="CHEBI:15377"/>
        <dbReference type="ChEBI" id="CHEBI:15378"/>
        <dbReference type="ChEBI" id="CHEBI:17790"/>
        <dbReference type="ChEBI" id="CHEBI:79005"/>
        <dbReference type="ChEBI" id="CHEBI:82696"/>
        <dbReference type="EC" id="3.1.1.97"/>
    </reaction>
</comment>
<keyword evidence="4" id="KW-0378">Hydrolase</keyword>
<evidence type="ECO:0000256" key="2">
    <source>
        <dbReference type="ARBA" id="ARBA00022574"/>
    </source>
</evidence>
<evidence type="ECO:0000256" key="1">
    <source>
        <dbReference type="ARBA" id="ARBA00005156"/>
    </source>
</evidence>
<dbReference type="OrthoDB" id="1930760at2759"/>
<dbReference type="Gene3D" id="2.130.10.10">
    <property type="entry name" value="YVTN repeat-like/Quinoprotein amine dehydrogenase"/>
    <property type="match status" value="1"/>
</dbReference>
<sequence>MKIELSPARSLFTASTGLCADSIAAYPYDTRGAETSADWPELFALGTYEVEQCDSSAKQSASPLADGGESDDEEQQPSSSSPEYTRRGRILLYRTQTSSAICEESATDEDCRIGVQLAYTSEDAAAILDMCWLPLPALYPSSQRPEREMAPLCLLSARANSSLSLHSLRSKSSLPSPGTSRGCSYSLQQEATVPLSTTTSGVLALSIDQSAKHVAASDFGQVDSSVVVSQSDGTLALIPSLDFTIHDSAVHETTFRASIGKASSGSRILAHDETAGLEDESDEEEEEEEEGEKPVSLQKASCTARHPSIQVWRAHDHEAWIAAFDRWSEGNVCWSGGDDLTLKGWDLRTPCRSGRRESTFACRRFEGGVTAMQSSHLRQHLWAVGSYDGQLRLFDARQPQRPFEQVDMGGGIWRTKWHPTDPNRLLIGAMHAGFRIVALSPPSTKLASETMWKDASLSPEIHTTFEEHQSLAYGCDWISQSKFDRKADNLVASCSFYDRRLHVWRAS</sequence>
<keyword evidence="3" id="KW-0677">Repeat</keyword>
<dbReference type="InterPro" id="IPR015943">
    <property type="entry name" value="WD40/YVTN_repeat-like_dom_sf"/>
</dbReference>
<evidence type="ECO:0000256" key="3">
    <source>
        <dbReference type="ARBA" id="ARBA00022737"/>
    </source>
</evidence>
<dbReference type="InterPro" id="IPR052415">
    <property type="entry name" value="Diphthine_MTase"/>
</dbReference>
<organism evidence="9 10">
    <name type="scientific">Ceraceosorus bombacis</name>
    <dbReference type="NCBI Taxonomy" id="401625"/>
    <lineage>
        <taxon>Eukaryota</taxon>
        <taxon>Fungi</taxon>
        <taxon>Dikarya</taxon>
        <taxon>Basidiomycota</taxon>
        <taxon>Ustilaginomycotina</taxon>
        <taxon>Exobasidiomycetes</taxon>
        <taxon>Ceraceosorales</taxon>
        <taxon>Ceraceosoraceae</taxon>
        <taxon>Ceraceosorus</taxon>
    </lineage>
</organism>
<dbReference type="SUPFAM" id="SSF50978">
    <property type="entry name" value="WD40 repeat-like"/>
    <property type="match status" value="1"/>
</dbReference>
<evidence type="ECO:0000256" key="6">
    <source>
        <dbReference type="ARBA" id="ARBA00039131"/>
    </source>
</evidence>
<dbReference type="GO" id="GO:0061685">
    <property type="term" value="F:diphthine methylesterase activity"/>
    <property type="evidence" value="ECO:0007669"/>
    <property type="project" value="UniProtKB-EC"/>
</dbReference>
<dbReference type="SMART" id="SM00320">
    <property type="entry name" value="WD40"/>
    <property type="match status" value="3"/>
</dbReference>
<feature type="compositionally biased region" description="Acidic residues" evidence="8">
    <location>
        <begin position="275"/>
        <end position="291"/>
    </location>
</feature>
<feature type="region of interest" description="Disordered" evidence="8">
    <location>
        <begin position="268"/>
        <end position="301"/>
    </location>
</feature>
<evidence type="ECO:0000313" key="10">
    <source>
        <dbReference type="Proteomes" id="UP000054845"/>
    </source>
</evidence>
<evidence type="ECO:0000256" key="5">
    <source>
        <dbReference type="ARBA" id="ARBA00038092"/>
    </source>
</evidence>
<dbReference type="PANTHER" id="PTHR46042">
    <property type="entry name" value="DIPHTHINE METHYLTRANSFERASE"/>
    <property type="match status" value="1"/>
</dbReference>
<dbReference type="EC" id="3.1.1.97" evidence="6"/>
<dbReference type="InterPro" id="IPR001680">
    <property type="entry name" value="WD40_rpt"/>
</dbReference>
<proteinExistence type="inferred from homology"/>
<dbReference type="STRING" id="401625.A0A0P1BLV3"/>
<protein>
    <recommendedName>
        <fullName evidence="6">methylated diphthine methylhydrolase</fullName>
        <ecNumber evidence="6">3.1.1.97</ecNumber>
    </recommendedName>
</protein>
<dbReference type="InterPro" id="IPR036322">
    <property type="entry name" value="WD40_repeat_dom_sf"/>
</dbReference>
<dbReference type="PANTHER" id="PTHR46042:SF1">
    <property type="entry name" value="DIPHTHINE METHYLTRANSFERASE"/>
    <property type="match status" value="1"/>
</dbReference>
<dbReference type="AlphaFoldDB" id="A0A0P1BLV3"/>
<feature type="region of interest" description="Disordered" evidence="8">
    <location>
        <begin position="56"/>
        <end position="87"/>
    </location>
</feature>
<name>A0A0P1BLV3_9BASI</name>
<dbReference type="EMBL" id="CCYA01000254">
    <property type="protein sequence ID" value="CEH17294.1"/>
    <property type="molecule type" value="Genomic_DNA"/>
</dbReference>
<comment type="similarity">
    <text evidence="5">Belongs to the DPH7 family.</text>
</comment>
<evidence type="ECO:0000313" key="9">
    <source>
        <dbReference type="EMBL" id="CEH17294.1"/>
    </source>
</evidence>
<evidence type="ECO:0000256" key="7">
    <source>
        <dbReference type="ARBA" id="ARBA00047551"/>
    </source>
</evidence>